<gene>
    <name evidence="2" type="ORF">OIU74_028863</name>
</gene>
<proteinExistence type="predicted"/>
<protein>
    <submittedName>
        <fullName evidence="2">Uncharacterized protein</fullName>
    </submittedName>
</protein>
<reference evidence="2" key="2">
    <citation type="journal article" date="2023" name="Int. J. Mol. Sci.">
        <title>De Novo Assembly and Annotation of 11 Diverse Shrub Willow (Salix) Genomes Reveals Novel Gene Organization in Sex-Linked Regions.</title>
        <authorList>
            <person name="Hyden B."/>
            <person name="Feng K."/>
            <person name="Yates T.B."/>
            <person name="Jawdy S."/>
            <person name="Cereghino C."/>
            <person name="Smart L.B."/>
            <person name="Muchero W."/>
        </authorList>
    </citation>
    <scope>NUCLEOTIDE SEQUENCE</scope>
    <source>
        <tissue evidence="2">Shoot tip</tissue>
    </source>
</reference>
<evidence type="ECO:0000313" key="2">
    <source>
        <dbReference type="EMBL" id="KAJ6746270.1"/>
    </source>
</evidence>
<keyword evidence="3" id="KW-1185">Reference proteome</keyword>
<name>A0A9Q0VCI4_9ROSI</name>
<dbReference type="Proteomes" id="UP001151752">
    <property type="component" value="Chromosome 6"/>
</dbReference>
<feature type="compositionally biased region" description="Polar residues" evidence="1">
    <location>
        <begin position="94"/>
        <end position="106"/>
    </location>
</feature>
<sequence>MGLQPPNPVFTLSSSSLGHPFPPWSLLLSSRSVAPLCPLQRLTQSPSCQLSSPTVGGQLLNADDLPSLPFWWRASTSSHSLPSPPSYPLDSTGQHHQVSGHQLSSTESKHSHSQHP</sequence>
<evidence type="ECO:0000313" key="3">
    <source>
        <dbReference type="Proteomes" id="UP001151752"/>
    </source>
</evidence>
<evidence type="ECO:0000256" key="1">
    <source>
        <dbReference type="SAM" id="MobiDB-lite"/>
    </source>
</evidence>
<reference evidence="2" key="1">
    <citation type="submission" date="2022-11" db="EMBL/GenBank/DDBJ databases">
        <authorList>
            <person name="Hyden B.L."/>
            <person name="Feng K."/>
            <person name="Yates T."/>
            <person name="Jawdy S."/>
            <person name="Smart L.B."/>
            <person name="Muchero W."/>
        </authorList>
    </citation>
    <scope>NUCLEOTIDE SEQUENCE</scope>
    <source>
        <tissue evidence="2">Shoot tip</tissue>
    </source>
</reference>
<accession>A0A9Q0VCI4</accession>
<feature type="region of interest" description="Disordered" evidence="1">
    <location>
        <begin position="76"/>
        <end position="116"/>
    </location>
</feature>
<organism evidence="2 3">
    <name type="scientific">Salix koriyanagi</name>
    <dbReference type="NCBI Taxonomy" id="2511006"/>
    <lineage>
        <taxon>Eukaryota</taxon>
        <taxon>Viridiplantae</taxon>
        <taxon>Streptophyta</taxon>
        <taxon>Embryophyta</taxon>
        <taxon>Tracheophyta</taxon>
        <taxon>Spermatophyta</taxon>
        <taxon>Magnoliopsida</taxon>
        <taxon>eudicotyledons</taxon>
        <taxon>Gunneridae</taxon>
        <taxon>Pentapetalae</taxon>
        <taxon>rosids</taxon>
        <taxon>fabids</taxon>
        <taxon>Malpighiales</taxon>
        <taxon>Salicaceae</taxon>
        <taxon>Saliceae</taxon>
        <taxon>Salix</taxon>
    </lineage>
</organism>
<dbReference type="EMBL" id="JAPFFM010000009">
    <property type="protein sequence ID" value="KAJ6746270.1"/>
    <property type="molecule type" value="Genomic_DNA"/>
</dbReference>
<dbReference type="AlphaFoldDB" id="A0A9Q0VCI4"/>
<comment type="caution">
    <text evidence="2">The sequence shown here is derived from an EMBL/GenBank/DDBJ whole genome shotgun (WGS) entry which is preliminary data.</text>
</comment>